<name>A0A1D1USG9_RAMVA</name>
<evidence type="ECO:0000313" key="1">
    <source>
        <dbReference type="EMBL" id="GAU92624.1"/>
    </source>
</evidence>
<dbReference type="EMBL" id="BDGG01000002">
    <property type="protein sequence ID" value="GAU92624.1"/>
    <property type="molecule type" value="Genomic_DNA"/>
</dbReference>
<accession>A0A1D1USG9</accession>
<gene>
    <name evidence="1" type="primary">RvY_04679-1</name>
    <name evidence="1" type="synonym">RvY_04679.1</name>
    <name evidence="1" type="ORF">RvY_04679</name>
</gene>
<organism evidence="1 2">
    <name type="scientific">Ramazzottius varieornatus</name>
    <name type="common">Water bear</name>
    <name type="synonym">Tardigrade</name>
    <dbReference type="NCBI Taxonomy" id="947166"/>
    <lineage>
        <taxon>Eukaryota</taxon>
        <taxon>Metazoa</taxon>
        <taxon>Ecdysozoa</taxon>
        <taxon>Tardigrada</taxon>
        <taxon>Eutardigrada</taxon>
        <taxon>Parachela</taxon>
        <taxon>Hypsibioidea</taxon>
        <taxon>Ramazzottiidae</taxon>
        <taxon>Ramazzottius</taxon>
    </lineage>
</organism>
<dbReference type="Proteomes" id="UP000186922">
    <property type="component" value="Unassembled WGS sequence"/>
</dbReference>
<keyword evidence="2" id="KW-1185">Reference proteome</keyword>
<comment type="caution">
    <text evidence="1">The sequence shown here is derived from an EMBL/GenBank/DDBJ whole genome shotgun (WGS) entry which is preliminary data.</text>
</comment>
<proteinExistence type="predicted"/>
<dbReference type="AlphaFoldDB" id="A0A1D1USG9"/>
<sequence length="66" mass="7744">MLLNSKSSSTWEQRNIRNRMAIQNLEARNGAAFDELYTKAFERKGSQIRTLVSRPTVYWSESFDEN</sequence>
<protein>
    <submittedName>
        <fullName evidence="1">Uncharacterized protein</fullName>
    </submittedName>
</protein>
<reference evidence="1 2" key="1">
    <citation type="journal article" date="2016" name="Nat. Commun.">
        <title>Extremotolerant tardigrade genome and improved radiotolerance of human cultured cells by tardigrade-unique protein.</title>
        <authorList>
            <person name="Hashimoto T."/>
            <person name="Horikawa D.D."/>
            <person name="Saito Y."/>
            <person name="Kuwahara H."/>
            <person name="Kozuka-Hata H."/>
            <person name="Shin-I T."/>
            <person name="Minakuchi Y."/>
            <person name="Ohishi K."/>
            <person name="Motoyama A."/>
            <person name="Aizu T."/>
            <person name="Enomoto A."/>
            <person name="Kondo K."/>
            <person name="Tanaka S."/>
            <person name="Hara Y."/>
            <person name="Koshikawa S."/>
            <person name="Sagara H."/>
            <person name="Miura T."/>
            <person name="Yokobori S."/>
            <person name="Miyagawa K."/>
            <person name="Suzuki Y."/>
            <person name="Kubo T."/>
            <person name="Oyama M."/>
            <person name="Kohara Y."/>
            <person name="Fujiyama A."/>
            <person name="Arakawa K."/>
            <person name="Katayama T."/>
            <person name="Toyoda A."/>
            <person name="Kunieda T."/>
        </authorList>
    </citation>
    <scope>NUCLEOTIDE SEQUENCE [LARGE SCALE GENOMIC DNA]</scope>
    <source>
        <strain evidence="1 2">YOKOZUNA-1</strain>
    </source>
</reference>
<evidence type="ECO:0000313" key="2">
    <source>
        <dbReference type="Proteomes" id="UP000186922"/>
    </source>
</evidence>